<dbReference type="AlphaFoldDB" id="A0AAV2I4C3"/>
<gene>
    <name evidence="2" type="ORF">GSLYS_00014373001</name>
</gene>
<feature type="region of interest" description="Disordered" evidence="1">
    <location>
        <begin position="447"/>
        <end position="482"/>
    </location>
</feature>
<feature type="region of interest" description="Disordered" evidence="1">
    <location>
        <begin position="516"/>
        <end position="550"/>
    </location>
</feature>
<evidence type="ECO:0000313" key="3">
    <source>
        <dbReference type="Proteomes" id="UP001497497"/>
    </source>
</evidence>
<dbReference type="Proteomes" id="UP001497497">
    <property type="component" value="Unassembled WGS sequence"/>
</dbReference>
<proteinExistence type="predicted"/>
<comment type="caution">
    <text evidence="2">The sequence shown here is derived from an EMBL/GenBank/DDBJ whole genome shotgun (WGS) entry which is preliminary data.</text>
</comment>
<accession>A0AAV2I4C3</accession>
<sequence>MSKQTFSEMRSFPLSSTNCHGKIGFSSGNCHRSPLSSFAEHRQSTSLLSVFERQDSSFSAVGLPSDELSENTHSYASHAQDDNVSDGIVPSRCEHVPCFNMSSRFTLDLVKGHALDVSSRPNLESHCSAVYGRDVNARRNSEPLCSTVISPSPTTPSPTSSNSTGLEDSLSVSAGRLSESSQISAGLTPSSIRPLPLLASANCRGRPKLSDSRRVYCDSGSQMSSLYSYGPRSSSESHAINLSISENNENVMFLSDNQMRVIQDANNSFRGNLQTESRGLTCRAFEDRISISTLPRNITQSKFPVLTLSSINNPDAVSGHYLINNPDAVSGHYLINNPDAVSGHYLINNTDAVSGHYLTVSPSHLLHSSFIYPQRFPQNQMQLIIPSGDKTYEILGQQKRCEKSYETNEFHDQSRSSTDAKYFKRRLSRNYDEKLSEHFRPFEFLHPMDQQNSDTGESADRVCDGDDASRPVNSQSGRHVEKPTPIVFSPRTIINQNMSNLDLSEPSLQSDIHYNLPPQSSRNWRIDSSDSAMSRRNGEEHTDISVWRPY</sequence>
<keyword evidence="3" id="KW-1185">Reference proteome</keyword>
<organism evidence="2 3">
    <name type="scientific">Lymnaea stagnalis</name>
    <name type="common">Great pond snail</name>
    <name type="synonym">Helix stagnalis</name>
    <dbReference type="NCBI Taxonomy" id="6523"/>
    <lineage>
        <taxon>Eukaryota</taxon>
        <taxon>Metazoa</taxon>
        <taxon>Spiralia</taxon>
        <taxon>Lophotrochozoa</taxon>
        <taxon>Mollusca</taxon>
        <taxon>Gastropoda</taxon>
        <taxon>Heterobranchia</taxon>
        <taxon>Euthyneura</taxon>
        <taxon>Panpulmonata</taxon>
        <taxon>Hygrophila</taxon>
        <taxon>Lymnaeoidea</taxon>
        <taxon>Lymnaeidae</taxon>
        <taxon>Lymnaea</taxon>
    </lineage>
</organism>
<feature type="compositionally biased region" description="Basic and acidic residues" evidence="1">
    <location>
        <begin position="458"/>
        <end position="469"/>
    </location>
</feature>
<protein>
    <submittedName>
        <fullName evidence="2">Uncharacterized protein</fullName>
    </submittedName>
</protein>
<feature type="region of interest" description="Disordered" evidence="1">
    <location>
        <begin position="145"/>
        <end position="173"/>
    </location>
</feature>
<reference evidence="2 3" key="1">
    <citation type="submission" date="2024-04" db="EMBL/GenBank/DDBJ databases">
        <authorList>
            <consortium name="Genoscope - CEA"/>
            <person name="William W."/>
        </authorList>
    </citation>
    <scope>NUCLEOTIDE SEQUENCE [LARGE SCALE GENOMIC DNA]</scope>
</reference>
<evidence type="ECO:0000256" key="1">
    <source>
        <dbReference type="SAM" id="MobiDB-lite"/>
    </source>
</evidence>
<dbReference type="EMBL" id="CAXITT010000396">
    <property type="protein sequence ID" value="CAL1540724.1"/>
    <property type="molecule type" value="Genomic_DNA"/>
</dbReference>
<evidence type="ECO:0000313" key="2">
    <source>
        <dbReference type="EMBL" id="CAL1540724.1"/>
    </source>
</evidence>
<name>A0AAV2I4C3_LYMST</name>